<dbReference type="PANTHER" id="PTHR14791:SF29">
    <property type="entry name" value="PROTEIN KIBRA"/>
    <property type="match status" value="1"/>
</dbReference>
<keyword evidence="4" id="KW-1185">Reference proteome</keyword>
<evidence type="ECO:0000256" key="1">
    <source>
        <dbReference type="SAM" id="MobiDB-lite"/>
    </source>
</evidence>
<evidence type="ECO:0000259" key="2">
    <source>
        <dbReference type="Pfam" id="PF24747"/>
    </source>
</evidence>
<dbReference type="SUPFAM" id="SSF51045">
    <property type="entry name" value="WW domain"/>
    <property type="match status" value="1"/>
</dbReference>
<dbReference type="AlphaFoldDB" id="A0A3S5WGK8"/>
<comment type="caution">
    <text evidence="3">The sequence shown here is derived from an EMBL/GenBank/DDBJ whole genome shotgun (WGS) entry which is preliminary data.</text>
</comment>
<accession>A0A3S5WGK8</accession>
<name>A0A3S5WGK8_9MAGN</name>
<dbReference type="PANTHER" id="PTHR14791">
    <property type="entry name" value="BOMB/KIRA PROTEINS"/>
    <property type="match status" value="1"/>
</dbReference>
<dbReference type="Proteomes" id="UP000283530">
    <property type="component" value="Unassembled WGS sequence"/>
</dbReference>
<evidence type="ECO:0000313" key="4">
    <source>
        <dbReference type="Proteomes" id="UP000283530"/>
    </source>
</evidence>
<dbReference type="OrthoDB" id="1930512at2759"/>
<feature type="compositionally biased region" description="Acidic residues" evidence="1">
    <location>
        <begin position="96"/>
        <end position="105"/>
    </location>
</feature>
<feature type="domain" description="GIR1-like zinc ribbon" evidence="2">
    <location>
        <begin position="128"/>
        <end position="157"/>
    </location>
</feature>
<protein>
    <submittedName>
        <fullName evidence="3">Humj1 family protein</fullName>
    </submittedName>
</protein>
<dbReference type="Pfam" id="PF24747">
    <property type="entry name" value="Zn-ribbon_GIR1"/>
    <property type="match status" value="1"/>
</dbReference>
<feature type="region of interest" description="Disordered" evidence="1">
    <location>
        <begin position="83"/>
        <end position="117"/>
    </location>
</feature>
<dbReference type="InterPro" id="IPR036020">
    <property type="entry name" value="WW_dom_sf"/>
</dbReference>
<dbReference type="EMBL" id="QPKB01000003">
    <property type="protein sequence ID" value="RWR80090.1"/>
    <property type="molecule type" value="Genomic_DNA"/>
</dbReference>
<proteinExistence type="predicted"/>
<feature type="compositionally biased region" description="Low complexity" evidence="1">
    <location>
        <begin position="20"/>
        <end position="34"/>
    </location>
</feature>
<dbReference type="STRING" id="337451.A0A3S5WGK8"/>
<dbReference type="Gene3D" id="2.20.70.10">
    <property type="match status" value="1"/>
</dbReference>
<evidence type="ECO:0000313" key="3">
    <source>
        <dbReference type="EMBL" id="RWR80090.1"/>
    </source>
</evidence>
<feature type="region of interest" description="Disordered" evidence="1">
    <location>
        <begin position="20"/>
        <end position="42"/>
    </location>
</feature>
<dbReference type="InterPro" id="IPR051105">
    <property type="entry name" value="WWC/KIBRA_Hippo_Reg"/>
</dbReference>
<reference evidence="3 4" key="1">
    <citation type="journal article" date="2019" name="Nat. Plants">
        <title>Stout camphor tree genome fills gaps in understanding of flowering plant genome evolution.</title>
        <authorList>
            <person name="Chaw S.M."/>
            <person name="Liu Y.C."/>
            <person name="Wu Y.W."/>
            <person name="Wang H.Y."/>
            <person name="Lin C.I."/>
            <person name="Wu C.S."/>
            <person name="Ke H.M."/>
            <person name="Chang L.Y."/>
            <person name="Hsu C.Y."/>
            <person name="Yang H.T."/>
            <person name="Sudianto E."/>
            <person name="Hsu M.H."/>
            <person name="Wu K.P."/>
            <person name="Wang L.N."/>
            <person name="Leebens-Mack J.H."/>
            <person name="Tsai I.J."/>
        </authorList>
    </citation>
    <scope>NUCLEOTIDE SEQUENCE [LARGE SCALE GENOMIC DNA]</scope>
    <source>
        <strain evidence="4">cv. Chaw 1501</strain>
        <tissue evidence="3">Young leaves</tissue>
    </source>
</reference>
<dbReference type="InterPro" id="IPR056440">
    <property type="entry name" value="Zn-ribbon_GIR1"/>
</dbReference>
<gene>
    <name evidence="3" type="ORF">CKAN_00870600</name>
</gene>
<sequence length="167" mass="18637">MTAPNMAMITTALERSLQNCSLSSSPSANSTRSANQANDEASDSSLELNSHLALPYEWEQCLDLKTGEIYYINWRNGMKVKDDPRAIEPFEGGYYSEEDSSEESEGSSSASSPRSRDDCQRYGKDHVLVVAGCKSCLMYFMLPKTVFECPKCNGTILHFDRDENGYL</sequence>
<organism evidence="3 4">
    <name type="scientific">Cinnamomum micranthum f. kanehirae</name>
    <dbReference type="NCBI Taxonomy" id="337451"/>
    <lineage>
        <taxon>Eukaryota</taxon>
        <taxon>Viridiplantae</taxon>
        <taxon>Streptophyta</taxon>
        <taxon>Embryophyta</taxon>
        <taxon>Tracheophyta</taxon>
        <taxon>Spermatophyta</taxon>
        <taxon>Magnoliopsida</taxon>
        <taxon>Magnoliidae</taxon>
        <taxon>Laurales</taxon>
        <taxon>Lauraceae</taxon>
        <taxon>Cinnamomum</taxon>
    </lineage>
</organism>